<dbReference type="SUPFAM" id="SSF56601">
    <property type="entry name" value="beta-lactamase/transpeptidase-like"/>
    <property type="match status" value="2"/>
</dbReference>
<keyword evidence="4" id="KW-0328">Glycosyltransferase</keyword>
<dbReference type="InterPro" id="IPR012338">
    <property type="entry name" value="Beta-lactam/transpept-like"/>
</dbReference>
<dbReference type="Proteomes" id="UP000075653">
    <property type="component" value="Unassembled WGS sequence"/>
</dbReference>
<dbReference type="STRING" id="1789004.FEMY_19470"/>
<dbReference type="InterPro" id="IPR050396">
    <property type="entry name" value="Glycosyltr_51/Transpeptidase"/>
</dbReference>
<evidence type="ECO:0000313" key="11">
    <source>
        <dbReference type="EMBL" id="KXW57523.1"/>
    </source>
</evidence>
<dbReference type="Pfam" id="PF00912">
    <property type="entry name" value="Transgly"/>
    <property type="match status" value="1"/>
</dbReference>
<reference evidence="11 12" key="1">
    <citation type="submission" date="2016-01" db="EMBL/GenBank/DDBJ databases">
        <title>Genome sequence of the acidophilic iron oxidising Ferrovum strain Z-31.</title>
        <authorList>
            <person name="Poehlein A."/>
            <person name="Ullrich S.R."/>
            <person name="Schloemann M."/>
            <person name="Muehling M."/>
            <person name="Daniel R."/>
        </authorList>
    </citation>
    <scope>NUCLEOTIDE SEQUENCE [LARGE SCALE GENOMIC DNA]</scope>
    <source>
        <strain evidence="11 12">Z-31</strain>
    </source>
</reference>
<evidence type="ECO:0000256" key="1">
    <source>
        <dbReference type="ARBA" id="ARBA00004752"/>
    </source>
</evidence>
<keyword evidence="9" id="KW-0812">Transmembrane</keyword>
<dbReference type="AlphaFoldDB" id="A0A149VWB0"/>
<keyword evidence="9" id="KW-1133">Transmembrane helix</keyword>
<evidence type="ECO:0000259" key="10">
    <source>
        <dbReference type="Pfam" id="PF00912"/>
    </source>
</evidence>
<feature type="transmembrane region" description="Helical" evidence="9">
    <location>
        <begin position="12"/>
        <end position="27"/>
    </location>
</feature>
<evidence type="ECO:0000256" key="6">
    <source>
        <dbReference type="ARBA" id="ARBA00023268"/>
    </source>
</evidence>
<gene>
    <name evidence="11" type="ORF">FEMY_19470</name>
</gene>
<dbReference type="GO" id="GO:0030288">
    <property type="term" value="C:outer membrane-bounded periplasmic space"/>
    <property type="evidence" value="ECO:0007669"/>
    <property type="project" value="TreeGrafter"/>
</dbReference>
<dbReference type="PANTHER" id="PTHR32282:SF24">
    <property type="entry name" value="GLYCOSYL TRANSFERASE FAMILY 51 DOMAIN-CONTAINING PROTEIN"/>
    <property type="match status" value="1"/>
</dbReference>
<keyword evidence="3" id="KW-0645">Protease</keyword>
<dbReference type="Gene3D" id="1.10.3810.10">
    <property type="entry name" value="Biosynthetic peptidoglycan transglycosylase-like"/>
    <property type="match status" value="1"/>
</dbReference>
<sequence length="1006" mass="113526">MSLFHALKSRSLLILLILIAMSGWIVINELRSSWLQAHYFFRLASRLDYKLEKGPSPSIRFPKSGPYDERLGYGQIPEYTKSLTTRGFVVTEQVRMSPALLESPLAPIYAEKDQAGLMLLDHNQRLLYALLSPTRTYVSFDSIPKILIDTLLFIEDKELLNSHYPMRNPAVNWSRLDRALFDQALHVIHRQHDTPGASTLATQIEKYRHSPEGRTLSIHEKFLQMDSASIRSYLQGMDNMANRHQIVLAYLNTVPLTARMGYGEVNGLGDGMWMWYGRDFQEVNHLLQLHGDESLQQRAEAYKQALSLIIAQRRPSYFLREGSPVLMQMTNHYLKLLGSAHIISPALQRAALSLPLHLNHGPLIPQANSFVSHKAVNLLRNDLLSLLHITNLYALDRIDLNVKTTLDGDAQRAVTNLLRQVQSPAGARAAGLYGHNMLGENDNPQRLSFSFTLFERSSNSNLLRVQTDDLDQPFDINSGARLNLGSTSKLRTLITYLEIMTRLHQSYADMNQKDLQKIQAGSQDTLTRWALTYFVENPHSRLQDMLEAAMTRTYSGNPAEAFFTGGGLQKFKNFEPEKDDGIMTVREGFQHSVNLVFVRLMRDIVHHYEAQTLSVGVVGLVKTTPSNYNPITGSTTGTAEVSVNPSQQIQLSLFADREGREFLFRFYKKYKGKSPDEMLQTLVDGIHAKPKNLALIFRSVEPEASFLQFTAFMHHQLPEAELDEKSLQILYDKFAVEKYSLMDRGYLAGIHPLELWLVGYLFHHPKATLTQLVETSAQQRQEVYQWLFKSHNKKVQESRIRQMLELEAFQMIAADWRRLGYPFESLTPSYATALGASGDRPDSLAKLMGIVVNKGLLMPMVELQELQFAKGTPYETHFVSQPAAGVRMLPVEVTEVVRRSLIDVVQGGTGIRLKDGLVQKNGQVIEIGGKTGTGDQRFVSYAPNGKLIASRAVNRSATFVFLIGDRFFGTVTAYVHEPYAADYKFTSAMTVQLLKSLLPVLGMPAS</sequence>
<name>A0A149VWB0_9PROT</name>
<proteinExistence type="predicted"/>
<comment type="pathway">
    <text evidence="1">Cell wall biogenesis; peptidoglycan biosynthesis.</text>
</comment>
<dbReference type="GO" id="GO:0009252">
    <property type="term" value="P:peptidoglycan biosynthetic process"/>
    <property type="evidence" value="ECO:0007669"/>
    <property type="project" value="TreeGrafter"/>
</dbReference>
<keyword evidence="5" id="KW-0808">Transferase</keyword>
<evidence type="ECO:0000256" key="2">
    <source>
        <dbReference type="ARBA" id="ARBA00022645"/>
    </source>
</evidence>
<evidence type="ECO:0000256" key="3">
    <source>
        <dbReference type="ARBA" id="ARBA00022670"/>
    </source>
</evidence>
<dbReference type="GO" id="GO:0006508">
    <property type="term" value="P:proteolysis"/>
    <property type="evidence" value="ECO:0007669"/>
    <property type="project" value="UniProtKB-KW"/>
</dbReference>
<keyword evidence="3" id="KW-0378">Hydrolase</keyword>
<keyword evidence="6" id="KW-0511">Multifunctional enzyme</keyword>
<protein>
    <recommendedName>
        <fullName evidence="7">peptidoglycan glycosyltransferase</fullName>
        <ecNumber evidence="7">2.4.99.28</ecNumber>
    </recommendedName>
</protein>
<accession>A0A149VWB0</accession>
<dbReference type="SUPFAM" id="SSF53955">
    <property type="entry name" value="Lysozyme-like"/>
    <property type="match status" value="1"/>
</dbReference>
<dbReference type="InterPro" id="IPR036950">
    <property type="entry name" value="PBP_transglycosylase"/>
</dbReference>
<dbReference type="GO" id="GO:0004180">
    <property type="term" value="F:carboxypeptidase activity"/>
    <property type="evidence" value="ECO:0007669"/>
    <property type="project" value="UniProtKB-KW"/>
</dbReference>
<dbReference type="GO" id="GO:0008955">
    <property type="term" value="F:peptidoglycan glycosyltransferase activity"/>
    <property type="evidence" value="ECO:0007669"/>
    <property type="project" value="UniProtKB-EC"/>
</dbReference>
<evidence type="ECO:0000256" key="5">
    <source>
        <dbReference type="ARBA" id="ARBA00022679"/>
    </source>
</evidence>
<dbReference type="EC" id="2.4.99.28" evidence="7"/>
<dbReference type="InterPro" id="IPR023346">
    <property type="entry name" value="Lysozyme-like_dom_sf"/>
</dbReference>
<dbReference type="RefSeq" id="WP_062188362.1">
    <property type="nucleotide sequence ID" value="NZ_CP149473.1"/>
</dbReference>
<evidence type="ECO:0000256" key="8">
    <source>
        <dbReference type="ARBA" id="ARBA00049902"/>
    </source>
</evidence>
<comment type="caution">
    <text evidence="11">The sequence shown here is derived from an EMBL/GenBank/DDBJ whole genome shotgun (WGS) entry which is preliminary data.</text>
</comment>
<evidence type="ECO:0000256" key="9">
    <source>
        <dbReference type="SAM" id="Phobius"/>
    </source>
</evidence>
<dbReference type="EMBL" id="LRRD01000053">
    <property type="protein sequence ID" value="KXW57523.1"/>
    <property type="molecule type" value="Genomic_DNA"/>
</dbReference>
<dbReference type="PANTHER" id="PTHR32282">
    <property type="entry name" value="BINDING PROTEIN TRANSPEPTIDASE, PUTATIVE-RELATED"/>
    <property type="match status" value="1"/>
</dbReference>
<evidence type="ECO:0000256" key="4">
    <source>
        <dbReference type="ARBA" id="ARBA00022676"/>
    </source>
</evidence>
<dbReference type="PATRIC" id="fig|1789004.3.peg.2004"/>
<comment type="catalytic activity">
    <reaction evidence="8">
        <text>[GlcNAc-(1-&gt;4)-Mur2Ac(oyl-L-Ala-gamma-D-Glu-L-Lys-D-Ala-D-Ala)](n)-di-trans,octa-cis-undecaprenyl diphosphate + beta-D-GlcNAc-(1-&gt;4)-Mur2Ac(oyl-L-Ala-gamma-D-Glu-L-Lys-D-Ala-D-Ala)-di-trans,octa-cis-undecaprenyl diphosphate = [GlcNAc-(1-&gt;4)-Mur2Ac(oyl-L-Ala-gamma-D-Glu-L-Lys-D-Ala-D-Ala)](n+1)-di-trans,octa-cis-undecaprenyl diphosphate + di-trans,octa-cis-undecaprenyl diphosphate + H(+)</text>
        <dbReference type="Rhea" id="RHEA:23708"/>
        <dbReference type="Rhea" id="RHEA-COMP:9602"/>
        <dbReference type="Rhea" id="RHEA-COMP:9603"/>
        <dbReference type="ChEBI" id="CHEBI:15378"/>
        <dbReference type="ChEBI" id="CHEBI:58405"/>
        <dbReference type="ChEBI" id="CHEBI:60033"/>
        <dbReference type="ChEBI" id="CHEBI:78435"/>
        <dbReference type="EC" id="2.4.99.28"/>
    </reaction>
</comment>
<keyword evidence="9" id="KW-0472">Membrane</keyword>
<organism evidence="11 12">
    <name type="scientific">Ferrovum myxofaciens</name>
    <dbReference type="NCBI Taxonomy" id="416213"/>
    <lineage>
        <taxon>Bacteria</taxon>
        <taxon>Pseudomonadati</taxon>
        <taxon>Pseudomonadota</taxon>
        <taxon>Betaproteobacteria</taxon>
        <taxon>Ferrovales</taxon>
        <taxon>Ferrovaceae</taxon>
        <taxon>Ferrovum</taxon>
    </lineage>
</organism>
<feature type="domain" description="Glycosyl transferase family 51" evidence="10">
    <location>
        <begin position="132"/>
        <end position="285"/>
    </location>
</feature>
<dbReference type="InterPro" id="IPR001264">
    <property type="entry name" value="Glyco_trans_51"/>
</dbReference>
<evidence type="ECO:0000256" key="7">
    <source>
        <dbReference type="ARBA" id="ARBA00044770"/>
    </source>
</evidence>
<evidence type="ECO:0000313" key="12">
    <source>
        <dbReference type="Proteomes" id="UP000075653"/>
    </source>
</evidence>
<keyword evidence="12" id="KW-1185">Reference proteome</keyword>
<dbReference type="Gene3D" id="3.40.710.10">
    <property type="entry name" value="DD-peptidase/beta-lactamase superfamily"/>
    <property type="match status" value="1"/>
</dbReference>
<keyword evidence="2" id="KW-0121">Carboxypeptidase</keyword>